<dbReference type="Proteomes" id="UP000245683">
    <property type="component" value="Unassembled WGS sequence"/>
</dbReference>
<protein>
    <recommendedName>
        <fullName evidence="3">NUDIX hydrolase</fullName>
    </recommendedName>
</protein>
<dbReference type="RefSeq" id="WP_109947722.1">
    <property type="nucleotide sequence ID" value="NZ_QGGF01000256.1"/>
</dbReference>
<sequence>MAGIAGDAAACWTRAGRPAFVVNVEVFLHRDGRWLLIRRSEQEDNAPGLLSGIGGKVEFAGSD</sequence>
<proteinExistence type="predicted"/>
<evidence type="ECO:0008006" key="3">
    <source>
        <dbReference type="Google" id="ProtNLM"/>
    </source>
</evidence>
<evidence type="ECO:0000313" key="1">
    <source>
        <dbReference type="EMBL" id="PWU43857.1"/>
    </source>
</evidence>
<evidence type="ECO:0000313" key="2">
    <source>
        <dbReference type="Proteomes" id="UP000245683"/>
    </source>
</evidence>
<keyword evidence="2" id="KW-1185">Reference proteome</keyword>
<comment type="caution">
    <text evidence="1">The sequence shown here is derived from an EMBL/GenBank/DDBJ whole genome shotgun (WGS) entry which is preliminary data.</text>
</comment>
<dbReference type="SUPFAM" id="SSF55811">
    <property type="entry name" value="Nudix"/>
    <property type="match status" value="1"/>
</dbReference>
<accession>A0A317JSP8</accession>
<dbReference type="InterPro" id="IPR015797">
    <property type="entry name" value="NUDIX_hydrolase-like_dom_sf"/>
</dbReference>
<dbReference type="AlphaFoldDB" id="A0A317JSP8"/>
<dbReference type="OrthoDB" id="21342at2"/>
<dbReference type="EMBL" id="QGSV01000383">
    <property type="protein sequence ID" value="PWU43857.1"/>
    <property type="molecule type" value="Genomic_DNA"/>
</dbReference>
<gene>
    <name evidence="1" type="ORF">DLJ46_29085</name>
</gene>
<name>A0A317JSP8_9ACTN</name>
<organism evidence="1 2">
    <name type="scientific">Micromonospora globispora</name>
    <dbReference type="NCBI Taxonomy" id="1450148"/>
    <lineage>
        <taxon>Bacteria</taxon>
        <taxon>Bacillati</taxon>
        <taxon>Actinomycetota</taxon>
        <taxon>Actinomycetes</taxon>
        <taxon>Micromonosporales</taxon>
        <taxon>Micromonosporaceae</taxon>
        <taxon>Micromonospora</taxon>
    </lineage>
</organism>
<reference evidence="2" key="1">
    <citation type="submission" date="2018-05" db="EMBL/GenBank/DDBJ databases">
        <title>Micromonospora globispora sp. nov. and Micromonospora rugosa sp. nov., isolated from marine sediment.</title>
        <authorList>
            <person name="Carro L."/>
            <person name="Aysel V."/>
            <person name="Cetin D."/>
            <person name="Igual J.M."/>
            <person name="Klenk H.-P."/>
            <person name="Trujillo M.E."/>
            <person name="Sahin N."/>
        </authorList>
    </citation>
    <scope>NUCLEOTIDE SEQUENCE [LARGE SCALE GENOMIC DNA]</scope>
    <source>
        <strain evidence="2">S2904</strain>
    </source>
</reference>